<dbReference type="Ensembl" id="ENSFHET00000032654.1">
    <property type="protein sequence ID" value="ENSFHEP00000030352.1"/>
    <property type="gene ID" value="ENSFHEG00000015597.1"/>
</dbReference>
<proteinExistence type="predicted"/>
<evidence type="ECO:0000313" key="3">
    <source>
        <dbReference type="Proteomes" id="UP000265000"/>
    </source>
</evidence>
<dbReference type="Pfam" id="PF15059">
    <property type="entry name" value="Speriolin_C"/>
    <property type="match status" value="1"/>
</dbReference>
<reference evidence="2" key="2">
    <citation type="submission" date="2025-09" db="UniProtKB">
        <authorList>
            <consortium name="Ensembl"/>
        </authorList>
    </citation>
    <scope>IDENTIFICATION</scope>
</reference>
<dbReference type="Proteomes" id="UP000265000">
    <property type="component" value="Unplaced"/>
</dbReference>
<dbReference type="GeneTree" id="ENSGT00520000055666"/>
<dbReference type="PANTHER" id="PTHR22192:SF17">
    <property type="entry name" value="SPERIOLIN-LIKE PROTEIN"/>
    <property type="match status" value="1"/>
</dbReference>
<keyword evidence="3" id="KW-1185">Reference proteome</keyword>
<reference evidence="2" key="1">
    <citation type="submission" date="2025-08" db="UniProtKB">
        <authorList>
            <consortium name="Ensembl"/>
        </authorList>
    </citation>
    <scope>IDENTIFICATION</scope>
</reference>
<dbReference type="GO" id="GO:0005813">
    <property type="term" value="C:centrosome"/>
    <property type="evidence" value="ECO:0007669"/>
    <property type="project" value="TreeGrafter"/>
</dbReference>
<dbReference type="InterPro" id="IPR026715">
    <property type="entry name" value="SPATC1"/>
</dbReference>
<organism evidence="2 3">
    <name type="scientific">Fundulus heteroclitus</name>
    <name type="common">Killifish</name>
    <name type="synonym">Mummichog</name>
    <dbReference type="NCBI Taxonomy" id="8078"/>
    <lineage>
        <taxon>Eukaryota</taxon>
        <taxon>Metazoa</taxon>
        <taxon>Chordata</taxon>
        <taxon>Craniata</taxon>
        <taxon>Vertebrata</taxon>
        <taxon>Euteleostomi</taxon>
        <taxon>Actinopterygii</taxon>
        <taxon>Neopterygii</taxon>
        <taxon>Teleostei</taxon>
        <taxon>Neoteleostei</taxon>
        <taxon>Acanthomorphata</taxon>
        <taxon>Ovalentaria</taxon>
        <taxon>Atherinomorphae</taxon>
        <taxon>Cyprinodontiformes</taxon>
        <taxon>Fundulidae</taxon>
        <taxon>Fundulus</taxon>
    </lineage>
</organism>
<dbReference type="OrthoDB" id="6114770at2759"/>
<accession>A0A3Q2QTL6</accession>
<protein>
    <submittedName>
        <fullName evidence="2">Speriolin-like protein</fullName>
    </submittedName>
</protein>
<evidence type="ECO:0000313" key="2">
    <source>
        <dbReference type="Ensembl" id="ENSFHEP00000030352.1"/>
    </source>
</evidence>
<dbReference type="STRING" id="8078.ENSFHEP00000030352"/>
<dbReference type="AlphaFoldDB" id="A0A3Q2QTL6"/>
<evidence type="ECO:0000259" key="1">
    <source>
        <dbReference type="Pfam" id="PF15059"/>
    </source>
</evidence>
<sequence>MSLEQTAAALQAKNDQLAQENYHLKTMLGLLQRNDLKARMPSGSSSDDTLADLIAGNKPSGLWQNTVDEQHFRRDLKQTRPKLEHRTSSPINFKSFLQSSVLKDAEEAAELQTRQTDVAPCASGPTRLFGEIAYQLDRRILSYVFQAHQRLYGFTLLNIPEKIIEVSTHPLTGKVDGAYQLHLSKRYTELMELLGQLGYKAALHPAFCEFVVNTYGILKERPTRSSQEASYNDPDFLMSLIENAAPRRLHKDLLLLLSCLCYMAAKDNKPLLAW</sequence>
<dbReference type="PANTHER" id="PTHR22192">
    <property type="entry name" value="SPERIOLIN"/>
    <property type="match status" value="1"/>
</dbReference>
<dbReference type="InterPro" id="IPR029384">
    <property type="entry name" value="Speriolin_C"/>
</dbReference>
<name>A0A3Q2QTL6_FUNHE</name>
<dbReference type="GeneID" id="105926339"/>
<feature type="domain" description="Speriolin C-terminal" evidence="1">
    <location>
        <begin position="129"/>
        <end position="274"/>
    </location>
</feature>